<name>A0A8H7Z6W8_AJECA</name>
<proteinExistence type="predicted"/>
<reference evidence="1 2" key="1">
    <citation type="submission" date="2021-01" db="EMBL/GenBank/DDBJ databases">
        <title>Chromosome-level genome assembly of a human fungal pathogen reveals clustering of transcriptionally co-regulated genes.</title>
        <authorList>
            <person name="Voorhies M."/>
            <person name="Cohen S."/>
            <person name="Shea T.P."/>
            <person name="Petrus S."/>
            <person name="Munoz J.F."/>
            <person name="Poplawski S."/>
            <person name="Goldman W.E."/>
            <person name="Michael T."/>
            <person name="Cuomo C.A."/>
            <person name="Sil A."/>
            <person name="Beyhan S."/>
        </authorList>
    </citation>
    <scope>NUCLEOTIDE SEQUENCE [LARGE SCALE GENOMIC DNA]</scope>
    <source>
        <strain evidence="1 2">G184AR</strain>
    </source>
</reference>
<evidence type="ECO:0000313" key="2">
    <source>
        <dbReference type="Proteomes" id="UP000670092"/>
    </source>
</evidence>
<accession>A0A8H7Z6W8</accession>
<comment type="caution">
    <text evidence="1">The sequence shown here is derived from an EMBL/GenBank/DDBJ whole genome shotgun (WGS) entry which is preliminary data.</text>
</comment>
<organism evidence="1 2">
    <name type="scientific">Ajellomyces capsulatus</name>
    <name type="common">Darling's disease fungus</name>
    <name type="synonym">Histoplasma capsulatum</name>
    <dbReference type="NCBI Taxonomy" id="5037"/>
    <lineage>
        <taxon>Eukaryota</taxon>
        <taxon>Fungi</taxon>
        <taxon>Dikarya</taxon>
        <taxon>Ascomycota</taxon>
        <taxon>Pezizomycotina</taxon>
        <taxon>Eurotiomycetes</taxon>
        <taxon>Eurotiomycetidae</taxon>
        <taxon>Onygenales</taxon>
        <taxon>Ajellomycetaceae</taxon>
        <taxon>Histoplasma</taxon>
    </lineage>
</organism>
<dbReference type="Proteomes" id="UP000670092">
    <property type="component" value="Unassembled WGS sequence"/>
</dbReference>
<dbReference type="EMBL" id="JAEVHI010000001">
    <property type="protein sequence ID" value="KAG5305092.1"/>
    <property type="molecule type" value="Genomic_DNA"/>
</dbReference>
<dbReference type="AlphaFoldDB" id="A0A8H7Z6W8"/>
<evidence type="ECO:0000313" key="1">
    <source>
        <dbReference type="EMBL" id="KAG5305092.1"/>
    </source>
</evidence>
<protein>
    <submittedName>
        <fullName evidence="1">Uncharacterized protein</fullName>
    </submittedName>
</protein>
<sequence>MKLGWAASITAGGTNWQARAKTPPSMVQFSSIRSIACPSGSAAPSLSPSGYSSSSFRRISRESQYMSLPTHITGTRRYWTPSAWRSGLGMMIGCNFAPRKKKKRPNTNISKRTAVIFRSPLPVFFYFSFRGVPGGSMRTTIFLSPLSSPTLFSSLFREKCAYTLIIFNTSERKIPSPEAKCKTQKKESRISKMFTKHGSRYMRICRQSRRQQLQFSYRMGNYANGLSGRHFGADPHLPRYPSSIRRDLVVEHHWFRYCHPCYFSAFFKIKLSVLFPVSIACSEGYWHFFILCSQGLDTLSCSWNLTPSSSSFRT</sequence>
<gene>
    <name evidence="1" type="ORF">I7I52_03636</name>
</gene>
<dbReference type="VEuPathDB" id="FungiDB:I7I52_03636"/>